<name>A0ABS9E1X3_9PROT</name>
<dbReference type="Proteomes" id="UP001521209">
    <property type="component" value="Unassembled WGS sequence"/>
</dbReference>
<protein>
    <recommendedName>
        <fullName evidence="4">Lipoprotein</fullName>
    </recommendedName>
</protein>
<dbReference type="EMBL" id="JAKGBZ010000047">
    <property type="protein sequence ID" value="MCF3948348.1"/>
    <property type="molecule type" value="Genomic_DNA"/>
</dbReference>
<keyword evidence="3" id="KW-1185">Reference proteome</keyword>
<accession>A0ABS9E1X3</accession>
<organism evidence="2 3">
    <name type="scientific">Acidiphilium iwatense</name>
    <dbReference type="NCBI Taxonomy" id="768198"/>
    <lineage>
        <taxon>Bacteria</taxon>
        <taxon>Pseudomonadati</taxon>
        <taxon>Pseudomonadota</taxon>
        <taxon>Alphaproteobacteria</taxon>
        <taxon>Acetobacterales</taxon>
        <taxon>Acidocellaceae</taxon>
        <taxon>Acidiphilium</taxon>
    </lineage>
</organism>
<feature type="chain" id="PRO_5046740810" description="Lipoprotein" evidence="1">
    <location>
        <begin position="25"/>
        <end position="179"/>
    </location>
</feature>
<evidence type="ECO:0000313" key="2">
    <source>
        <dbReference type="EMBL" id="MCF3948348.1"/>
    </source>
</evidence>
<evidence type="ECO:0000313" key="3">
    <source>
        <dbReference type="Proteomes" id="UP001521209"/>
    </source>
</evidence>
<reference evidence="2 3" key="1">
    <citation type="submission" date="2022-01" db="EMBL/GenBank/DDBJ databases">
        <authorList>
            <person name="Won M."/>
            <person name="Kim S.-J."/>
            <person name="Kwon S.-W."/>
        </authorList>
    </citation>
    <scope>NUCLEOTIDE SEQUENCE [LARGE SCALE GENOMIC DNA]</scope>
    <source>
        <strain evidence="2 3">KCTC 23505</strain>
    </source>
</reference>
<comment type="caution">
    <text evidence="2">The sequence shown here is derived from an EMBL/GenBank/DDBJ whole genome shotgun (WGS) entry which is preliminary data.</text>
</comment>
<sequence>MKFQRPWMILSVAAMLVCQNAAWAGAYQGVFTGVFYGQGEGCWGGLFVRTKTIAWNADHFTCRRTTYTIIAKDLHTPFKDYDHIVFKLDHVNKGCLFPYIGLYYYLPADEAGHDGKVLAGRWLYYDWVVVGFENYKQYKTFPYRGFMDDTIHIDPMTLMYCDLPYGGKPFPYGKPLFGP</sequence>
<proteinExistence type="predicted"/>
<evidence type="ECO:0000256" key="1">
    <source>
        <dbReference type="SAM" id="SignalP"/>
    </source>
</evidence>
<evidence type="ECO:0008006" key="4">
    <source>
        <dbReference type="Google" id="ProtNLM"/>
    </source>
</evidence>
<dbReference type="RefSeq" id="WP_235705634.1">
    <property type="nucleotide sequence ID" value="NZ_JAKGBZ010000047.1"/>
</dbReference>
<gene>
    <name evidence="2" type="ORF">L2A60_16880</name>
</gene>
<keyword evidence="1" id="KW-0732">Signal</keyword>
<feature type="signal peptide" evidence="1">
    <location>
        <begin position="1"/>
        <end position="24"/>
    </location>
</feature>